<evidence type="ECO:0000256" key="3">
    <source>
        <dbReference type="ARBA" id="ARBA00023015"/>
    </source>
</evidence>
<dbReference type="Proteomes" id="UP000564496">
    <property type="component" value="Unassembled WGS sequence"/>
</dbReference>
<dbReference type="GO" id="GO:0003677">
    <property type="term" value="F:DNA binding"/>
    <property type="evidence" value="ECO:0007669"/>
    <property type="project" value="InterPro"/>
</dbReference>
<evidence type="ECO:0000256" key="5">
    <source>
        <dbReference type="ARBA" id="ARBA00023163"/>
    </source>
</evidence>
<reference evidence="8 9" key="1">
    <citation type="submission" date="2020-07" db="EMBL/GenBank/DDBJ databases">
        <title>Sequencing the genomes of 1000 actinobacteria strains.</title>
        <authorList>
            <person name="Klenk H.-P."/>
        </authorList>
    </citation>
    <scope>NUCLEOTIDE SEQUENCE [LARGE SCALE GENOMIC DNA]</scope>
    <source>
        <strain evidence="8 9">DSM 26487</strain>
    </source>
</reference>
<organism evidence="8 9">
    <name type="scientific">Nocardioides panzhihuensis</name>
    <dbReference type="NCBI Taxonomy" id="860243"/>
    <lineage>
        <taxon>Bacteria</taxon>
        <taxon>Bacillati</taxon>
        <taxon>Actinomycetota</taxon>
        <taxon>Actinomycetes</taxon>
        <taxon>Propionibacteriales</taxon>
        <taxon>Nocardioidaceae</taxon>
        <taxon>Nocardioides</taxon>
    </lineage>
</organism>
<name>A0A7Z0IUA4_9ACTN</name>
<keyword evidence="5" id="KW-0804">Transcription</keyword>
<keyword evidence="3" id="KW-0805">Transcription regulation</keyword>
<evidence type="ECO:0000256" key="4">
    <source>
        <dbReference type="ARBA" id="ARBA00023082"/>
    </source>
</evidence>
<comment type="similarity">
    <text evidence="1">Belongs to the sigma-70 factor family. ECF subfamily.</text>
</comment>
<evidence type="ECO:0000313" key="8">
    <source>
        <dbReference type="EMBL" id="NYI79775.1"/>
    </source>
</evidence>
<evidence type="ECO:0000259" key="6">
    <source>
        <dbReference type="Pfam" id="PF04542"/>
    </source>
</evidence>
<dbReference type="PANTHER" id="PTHR30173:SF43">
    <property type="entry name" value="ECF RNA POLYMERASE SIGMA FACTOR SIGI-RELATED"/>
    <property type="match status" value="1"/>
</dbReference>
<dbReference type="Gene3D" id="1.10.10.10">
    <property type="entry name" value="Winged helix-like DNA-binding domain superfamily/Winged helix DNA-binding domain"/>
    <property type="match status" value="1"/>
</dbReference>
<keyword evidence="9" id="KW-1185">Reference proteome</keyword>
<dbReference type="InterPro" id="IPR013325">
    <property type="entry name" value="RNA_pol_sigma_r2"/>
</dbReference>
<dbReference type="InterPro" id="IPR013249">
    <property type="entry name" value="RNA_pol_sigma70_r4_t2"/>
</dbReference>
<dbReference type="InterPro" id="IPR007627">
    <property type="entry name" value="RNA_pol_sigma70_r2"/>
</dbReference>
<dbReference type="Gene3D" id="1.10.1740.10">
    <property type="match status" value="1"/>
</dbReference>
<evidence type="ECO:0000256" key="2">
    <source>
        <dbReference type="ARBA" id="ARBA00011344"/>
    </source>
</evidence>
<gene>
    <name evidence="8" type="ORF">BJ988_004423</name>
</gene>
<keyword evidence="4" id="KW-0731">Sigma factor</keyword>
<protein>
    <submittedName>
        <fullName evidence="8">RNA polymerase sigma-70 factor (ECF subfamily)</fullName>
    </submittedName>
</protein>
<evidence type="ECO:0000313" key="9">
    <source>
        <dbReference type="Proteomes" id="UP000564496"/>
    </source>
</evidence>
<dbReference type="SUPFAM" id="SSF88946">
    <property type="entry name" value="Sigma2 domain of RNA polymerase sigma factors"/>
    <property type="match status" value="1"/>
</dbReference>
<dbReference type="PANTHER" id="PTHR30173">
    <property type="entry name" value="SIGMA 19 FACTOR"/>
    <property type="match status" value="1"/>
</dbReference>
<comment type="subunit">
    <text evidence="2">Interacts transiently with the RNA polymerase catalytic core formed by RpoA, RpoB, RpoC and RpoZ (2 alpha, 1 beta, 1 beta' and 1 omega subunit) to form the RNA polymerase holoenzyme that can initiate transcription.</text>
</comment>
<dbReference type="RefSeq" id="WP_179660039.1">
    <property type="nucleotide sequence ID" value="NZ_JACBZR010000001.1"/>
</dbReference>
<dbReference type="Pfam" id="PF08281">
    <property type="entry name" value="Sigma70_r4_2"/>
    <property type="match status" value="1"/>
</dbReference>
<evidence type="ECO:0000259" key="7">
    <source>
        <dbReference type="Pfam" id="PF08281"/>
    </source>
</evidence>
<evidence type="ECO:0000256" key="1">
    <source>
        <dbReference type="ARBA" id="ARBA00010641"/>
    </source>
</evidence>
<dbReference type="InterPro" id="IPR036388">
    <property type="entry name" value="WH-like_DNA-bd_sf"/>
</dbReference>
<dbReference type="GO" id="GO:0006352">
    <property type="term" value="P:DNA-templated transcription initiation"/>
    <property type="evidence" value="ECO:0007669"/>
    <property type="project" value="InterPro"/>
</dbReference>
<feature type="domain" description="RNA polymerase sigma-70 region 2" evidence="6">
    <location>
        <begin position="10"/>
        <end position="73"/>
    </location>
</feature>
<feature type="domain" description="RNA polymerase sigma factor 70 region 4 type 2" evidence="7">
    <location>
        <begin position="117"/>
        <end position="167"/>
    </location>
</feature>
<dbReference type="Pfam" id="PF04542">
    <property type="entry name" value="Sigma70_r2"/>
    <property type="match status" value="1"/>
</dbReference>
<comment type="caution">
    <text evidence="8">The sequence shown here is derived from an EMBL/GenBank/DDBJ whole genome shotgun (WGS) entry which is preliminary data.</text>
</comment>
<dbReference type="InterPro" id="IPR013324">
    <property type="entry name" value="RNA_pol_sigma_r3/r4-like"/>
</dbReference>
<dbReference type="AlphaFoldDB" id="A0A7Z0IUA4"/>
<dbReference type="NCBIfam" id="TIGR02937">
    <property type="entry name" value="sigma70-ECF"/>
    <property type="match status" value="1"/>
</dbReference>
<dbReference type="GO" id="GO:0016987">
    <property type="term" value="F:sigma factor activity"/>
    <property type="evidence" value="ECO:0007669"/>
    <property type="project" value="UniProtKB-KW"/>
</dbReference>
<dbReference type="EMBL" id="JACBZR010000001">
    <property type="protein sequence ID" value="NYI79775.1"/>
    <property type="molecule type" value="Genomic_DNA"/>
</dbReference>
<accession>A0A7Z0IUA4</accession>
<dbReference type="SUPFAM" id="SSF88659">
    <property type="entry name" value="Sigma3 and sigma4 domains of RNA polymerase sigma factors"/>
    <property type="match status" value="1"/>
</dbReference>
<dbReference type="InterPro" id="IPR032710">
    <property type="entry name" value="NTF2-like_dom_sf"/>
</dbReference>
<proteinExistence type="inferred from homology"/>
<dbReference type="SUPFAM" id="SSF54427">
    <property type="entry name" value="NTF2-like"/>
    <property type="match status" value="1"/>
</dbReference>
<sequence length="298" mass="32223">MQQEWLAKRFEDERRQLFGVAYRLLGSAAEAEDAVQEAWVRLSRSDADEIDNIGAWLTTVVARVSLNMLRSRKTRGEVSLDAGPLEAGLPDPSVTLDDGTRQDPAERAILADSVSIALLVVLDQLSPDERLAFVLHDLFAVPFDEIATMLDRSPDSTRQLASRARRRVRGRTPETDVTAQREVVDAFFAAARGGDLDRLIGALHPEVVLRSDLGSGITTYRGAAKVAGNAVMYAHADRVTHPALVNGTAGAVVTIHGKLYSVMAFTVVDGRITEIEAYAAPAQIAKVAEDLGLESAHG</sequence>
<dbReference type="InterPro" id="IPR052704">
    <property type="entry name" value="ECF_Sigma-70_Domain"/>
</dbReference>
<dbReference type="Gene3D" id="3.10.450.50">
    <property type="match status" value="1"/>
</dbReference>
<dbReference type="InterPro" id="IPR014284">
    <property type="entry name" value="RNA_pol_sigma-70_dom"/>
</dbReference>